<sequence>MSENTIPLEQAQQWRSNWKTSGKEWIQAQTDGLQGFLVPGSDLSQVTGENGVDCRIYLGLTEPGTGGVAKVMLVAVGSDGKDLIDAENGYYIYDNSSSIPPNGDSSSPLN</sequence>
<comment type="caution">
    <text evidence="1">The sequence shown here is derived from an EMBL/GenBank/DDBJ whole genome shotgun (WGS) entry which is preliminary data.</text>
</comment>
<evidence type="ECO:0000313" key="2">
    <source>
        <dbReference type="EMBL" id="GAL76062.1"/>
    </source>
</evidence>
<gene>
    <name evidence="2" type="ORF">JCM19275_2194</name>
    <name evidence="1" type="ORF">JCM19296_1780</name>
</gene>
<dbReference type="Proteomes" id="UP000029647">
    <property type="component" value="Unassembled WGS sequence"/>
</dbReference>
<dbReference type="EMBL" id="BBNT01000008">
    <property type="protein sequence ID" value="GAL76062.1"/>
    <property type="molecule type" value="Genomic_DNA"/>
</dbReference>
<dbReference type="RefSeq" id="WP_042270485.1">
    <property type="nucleotide sequence ID" value="NZ_CP138994.1"/>
</dbReference>
<dbReference type="EMBL" id="BBLG01000003">
    <property type="protein sequence ID" value="GAK76183.1"/>
    <property type="molecule type" value="Genomic_DNA"/>
</dbReference>
<dbReference type="AlphaFoldDB" id="A0A081DB87"/>
<evidence type="ECO:0000313" key="1">
    <source>
        <dbReference type="EMBL" id="GAK76183.1"/>
    </source>
</evidence>
<accession>A0A081DB87</accession>
<protein>
    <submittedName>
        <fullName evidence="1">Uncharacterized protein</fullName>
    </submittedName>
</protein>
<reference evidence="3 4" key="1">
    <citation type="journal article" date="2014" name="Genome Announc.">
        <title>Draft Genome Sequences of Marine Flavobacterium Nonlabens Strains NR17, NR24, NR27, NR32, NR33, and Ara13.</title>
        <authorList>
            <person name="Nakanishi M."/>
            <person name="Meirelles P."/>
            <person name="Suzuki R."/>
            <person name="Takatani N."/>
            <person name="Mino S."/>
            <person name="Suda W."/>
            <person name="Oshima K."/>
            <person name="Hattori M."/>
            <person name="Ohkuma M."/>
            <person name="Hosokawa M."/>
            <person name="Miyashita K."/>
            <person name="Thompson F.L."/>
            <person name="Niwa A."/>
            <person name="Sawabe T."/>
            <person name="Sawabe T."/>
        </authorList>
    </citation>
    <scope>NUCLEOTIDE SEQUENCE [LARGE SCALE GENOMIC DNA]</scope>
    <source>
        <strain evidence="2">JCM 19275</strain>
        <strain evidence="1">JCM 19296</strain>
        <strain evidence="4">JCM19275</strain>
        <strain evidence="3">JCM19296</strain>
    </source>
</reference>
<evidence type="ECO:0000313" key="4">
    <source>
        <dbReference type="Proteomes" id="UP000029647"/>
    </source>
</evidence>
<evidence type="ECO:0000313" key="3">
    <source>
        <dbReference type="Proteomes" id="UP000028980"/>
    </source>
</evidence>
<organism evidence="1 3">
    <name type="scientific">Nonlabens ulvanivorans</name>
    <name type="common">Persicivirga ulvanivorans</name>
    <dbReference type="NCBI Taxonomy" id="906888"/>
    <lineage>
        <taxon>Bacteria</taxon>
        <taxon>Pseudomonadati</taxon>
        <taxon>Bacteroidota</taxon>
        <taxon>Flavobacteriia</taxon>
        <taxon>Flavobacteriales</taxon>
        <taxon>Flavobacteriaceae</taxon>
        <taxon>Nonlabens</taxon>
    </lineage>
</organism>
<proteinExistence type="predicted"/>
<dbReference type="Proteomes" id="UP000028980">
    <property type="component" value="Unassembled WGS sequence"/>
</dbReference>
<name>A0A081DB87_NONUL</name>